<sequence length="174" mass="20283">MKNTNKFTRIRTSYSYVQLSMEEGKGSRYSSSKEIRSVLVRHWKSLDRARLHTFHLWLLIYSLAEIFILQYLCPNSQSIPCLVLSSLFILYLILSFIPIRYGDHNKRFSSVVISLISTVVFPVFLWIIHIPTLTQKGRRSAKSKTGEITHWCRKQEKKEGSEIAKINSEKERSG</sequence>
<dbReference type="AlphaFoldDB" id="A0AA39HTN9"/>
<gene>
    <name evidence="2" type="ORF">QR680_005905</name>
</gene>
<keyword evidence="1" id="KW-1133">Transmembrane helix</keyword>
<feature type="transmembrane region" description="Helical" evidence="1">
    <location>
        <begin position="54"/>
        <end position="72"/>
    </location>
</feature>
<feature type="transmembrane region" description="Helical" evidence="1">
    <location>
        <begin position="111"/>
        <end position="134"/>
    </location>
</feature>
<dbReference type="Proteomes" id="UP001175271">
    <property type="component" value="Unassembled WGS sequence"/>
</dbReference>
<dbReference type="EMBL" id="JAUCMV010000003">
    <property type="protein sequence ID" value="KAK0411895.1"/>
    <property type="molecule type" value="Genomic_DNA"/>
</dbReference>
<reference evidence="2" key="1">
    <citation type="submission" date="2023-06" db="EMBL/GenBank/DDBJ databases">
        <title>Genomic analysis of the entomopathogenic nematode Steinernema hermaphroditum.</title>
        <authorList>
            <person name="Schwarz E.M."/>
            <person name="Heppert J.K."/>
            <person name="Baniya A."/>
            <person name="Schwartz H.T."/>
            <person name="Tan C.-H."/>
            <person name="Antoshechkin I."/>
            <person name="Sternberg P.W."/>
            <person name="Goodrich-Blair H."/>
            <person name="Dillman A.R."/>
        </authorList>
    </citation>
    <scope>NUCLEOTIDE SEQUENCE</scope>
    <source>
        <strain evidence="2">PS9179</strain>
        <tissue evidence="2">Whole animal</tissue>
    </source>
</reference>
<protein>
    <submittedName>
        <fullName evidence="2">Uncharacterized protein</fullName>
    </submittedName>
</protein>
<feature type="transmembrane region" description="Helical" evidence="1">
    <location>
        <begin position="79"/>
        <end position="99"/>
    </location>
</feature>
<evidence type="ECO:0000313" key="2">
    <source>
        <dbReference type="EMBL" id="KAK0411895.1"/>
    </source>
</evidence>
<accession>A0AA39HTN9</accession>
<comment type="caution">
    <text evidence="2">The sequence shown here is derived from an EMBL/GenBank/DDBJ whole genome shotgun (WGS) entry which is preliminary data.</text>
</comment>
<name>A0AA39HTN9_9BILA</name>
<proteinExistence type="predicted"/>
<evidence type="ECO:0000313" key="3">
    <source>
        <dbReference type="Proteomes" id="UP001175271"/>
    </source>
</evidence>
<evidence type="ECO:0000256" key="1">
    <source>
        <dbReference type="SAM" id="Phobius"/>
    </source>
</evidence>
<keyword evidence="3" id="KW-1185">Reference proteome</keyword>
<keyword evidence="1" id="KW-0812">Transmembrane</keyword>
<organism evidence="2 3">
    <name type="scientific">Steinernema hermaphroditum</name>
    <dbReference type="NCBI Taxonomy" id="289476"/>
    <lineage>
        <taxon>Eukaryota</taxon>
        <taxon>Metazoa</taxon>
        <taxon>Ecdysozoa</taxon>
        <taxon>Nematoda</taxon>
        <taxon>Chromadorea</taxon>
        <taxon>Rhabditida</taxon>
        <taxon>Tylenchina</taxon>
        <taxon>Panagrolaimomorpha</taxon>
        <taxon>Strongyloidoidea</taxon>
        <taxon>Steinernematidae</taxon>
        <taxon>Steinernema</taxon>
    </lineage>
</organism>
<keyword evidence="1" id="KW-0472">Membrane</keyword>